<name>A0A9N7UIS6_PLEPL</name>
<dbReference type="AlphaFoldDB" id="A0A9N7UIS6"/>
<sequence length="102" mass="10727">MINLLYKRYVLSAKQQTDKPGITHVNIVEPPPPLGPFGPLAVGLACPSASHCLGLLGQGPWKTLPKPLTTPHPPRNTLTSLQASCSGPRICTALPGGPQDTQ</sequence>
<evidence type="ECO:0000313" key="1">
    <source>
        <dbReference type="EMBL" id="CAB1430858.1"/>
    </source>
</evidence>
<comment type="caution">
    <text evidence="1">The sequence shown here is derived from an EMBL/GenBank/DDBJ whole genome shotgun (WGS) entry which is preliminary data.</text>
</comment>
<gene>
    <name evidence="1" type="ORF">PLEPLA_LOCUS18854</name>
</gene>
<protein>
    <submittedName>
        <fullName evidence="1">Uncharacterized protein</fullName>
    </submittedName>
</protein>
<accession>A0A9N7UIS6</accession>
<reference evidence="1" key="1">
    <citation type="submission" date="2020-03" db="EMBL/GenBank/DDBJ databases">
        <authorList>
            <person name="Weist P."/>
        </authorList>
    </citation>
    <scope>NUCLEOTIDE SEQUENCE</scope>
</reference>
<keyword evidence="2" id="KW-1185">Reference proteome</keyword>
<organism evidence="1 2">
    <name type="scientific">Pleuronectes platessa</name>
    <name type="common">European plaice</name>
    <dbReference type="NCBI Taxonomy" id="8262"/>
    <lineage>
        <taxon>Eukaryota</taxon>
        <taxon>Metazoa</taxon>
        <taxon>Chordata</taxon>
        <taxon>Craniata</taxon>
        <taxon>Vertebrata</taxon>
        <taxon>Euteleostomi</taxon>
        <taxon>Actinopterygii</taxon>
        <taxon>Neopterygii</taxon>
        <taxon>Teleostei</taxon>
        <taxon>Neoteleostei</taxon>
        <taxon>Acanthomorphata</taxon>
        <taxon>Carangaria</taxon>
        <taxon>Pleuronectiformes</taxon>
        <taxon>Pleuronectoidei</taxon>
        <taxon>Pleuronectidae</taxon>
        <taxon>Pleuronectes</taxon>
    </lineage>
</organism>
<evidence type="ECO:0000313" key="2">
    <source>
        <dbReference type="Proteomes" id="UP001153269"/>
    </source>
</evidence>
<dbReference type="EMBL" id="CADEAL010001277">
    <property type="protein sequence ID" value="CAB1430858.1"/>
    <property type="molecule type" value="Genomic_DNA"/>
</dbReference>
<dbReference type="Proteomes" id="UP001153269">
    <property type="component" value="Unassembled WGS sequence"/>
</dbReference>
<proteinExistence type="predicted"/>